<evidence type="ECO:0000313" key="15">
    <source>
        <dbReference type="Proteomes" id="UP000435243"/>
    </source>
</evidence>
<dbReference type="SUPFAM" id="SSF51905">
    <property type="entry name" value="FAD/NAD(P)-binding domain"/>
    <property type="match status" value="1"/>
</dbReference>
<dbReference type="PROSITE" id="PS00573">
    <property type="entry name" value="PYRIDINE_REDOX_2"/>
    <property type="match status" value="1"/>
</dbReference>
<keyword evidence="5 10" id="KW-0274">FAD</keyword>
<dbReference type="GO" id="GO:0050660">
    <property type="term" value="F:flavin adenine dinucleotide binding"/>
    <property type="evidence" value="ECO:0007669"/>
    <property type="project" value="InterPro"/>
</dbReference>
<dbReference type="PRINTS" id="PR00469">
    <property type="entry name" value="PNDRDTASEII"/>
</dbReference>
<evidence type="ECO:0000259" key="12">
    <source>
        <dbReference type="Pfam" id="PF07992"/>
    </source>
</evidence>
<keyword evidence="6 14" id="KW-0560">Oxidoreductase</keyword>
<dbReference type="PANTHER" id="PTHR48105">
    <property type="entry name" value="THIOREDOXIN REDUCTASE 1-RELATED-RELATED"/>
    <property type="match status" value="1"/>
</dbReference>
<comment type="caution">
    <text evidence="14">The sequence shown here is derived from an EMBL/GenBank/DDBJ whole genome shotgun (WGS) entry which is preliminary data.</text>
</comment>
<keyword evidence="10" id="KW-0521">NADP</keyword>
<dbReference type="InterPro" id="IPR036249">
    <property type="entry name" value="Thioredoxin-like_sf"/>
</dbReference>
<dbReference type="InterPro" id="IPR036188">
    <property type="entry name" value="FAD/NAD-bd_sf"/>
</dbReference>
<dbReference type="GO" id="GO:0005829">
    <property type="term" value="C:cytosol"/>
    <property type="evidence" value="ECO:0007669"/>
    <property type="project" value="UniProtKB-ARBA"/>
</dbReference>
<dbReference type="GO" id="GO:0051287">
    <property type="term" value="F:NAD binding"/>
    <property type="evidence" value="ECO:0007669"/>
    <property type="project" value="InterPro"/>
</dbReference>
<dbReference type="GO" id="GO:0016668">
    <property type="term" value="F:oxidoreductase activity, acting on a sulfur group of donors, NAD(P) as acceptor"/>
    <property type="evidence" value="ECO:0007669"/>
    <property type="project" value="UniProtKB-ARBA"/>
</dbReference>
<evidence type="ECO:0000256" key="6">
    <source>
        <dbReference type="ARBA" id="ARBA00023002"/>
    </source>
</evidence>
<evidence type="ECO:0000256" key="9">
    <source>
        <dbReference type="ARBA" id="ARBA00023284"/>
    </source>
</evidence>
<dbReference type="InterPro" id="IPR012081">
    <property type="entry name" value="Alkyl_hydroperoxide_Rdtase_suF"/>
</dbReference>
<evidence type="ECO:0000256" key="5">
    <source>
        <dbReference type="ARBA" id="ARBA00022827"/>
    </source>
</evidence>
<organism evidence="14 15">
    <name type="scientific">Alteraurantiacibacter aestuarii</name>
    <dbReference type="NCBI Taxonomy" id="650004"/>
    <lineage>
        <taxon>Bacteria</taxon>
        <taxon>Pseudomonadati</taxon>
        <taxon>Pseudomonadota</taxon>
        <taxon>Alphaproteobacteria</taxon>
        <taxon>Sphingomonadales</taxon>
        <taxon>Erythrobacteraceae</taxon>
        <taxon>Alteraurantiacibacter</taxon>
    </lineage>
</organism>
<dbReference type="Gene3D" id="3.50.50.60">
    <property type="entry name" value="FAD/NAD(P)-binding domain"/>
    <property type="match status" value="2"/>
</dbReference>
<accession>A0A844ZP73</accession>
<evidence type="ECO:0000256" key="3">
    <source>
        <dbReference type="ARBA" id="ARBA00018719"/>
    </source>
</evidence>
<feature type="binding site" evidence="10">
    <location>
        <begin position="357"/>
        <end position="371"/>
    </location>
    <ligand>
        <name>NAD(+)</name>
        <dbReference type="ChEBI" id="CHEBI:57540"/>
    </ligand>
</feature>
<dbReference type="GO" id="GO:0032991">
    <property type="term" value="C:protein-containing complex"/>
    <property type="evidence" value="ECO:0007669"/>
    <property type="project" value="UniProtKB-ARBA"/>
</dbReference>
<comment type="cofactor">
    <cofactor evidence="10">
        <name>FAD</name>
        <dbReference type="ChEBI" id="CHEBI:57692"/>
    </cofactor>
    <text evidence="10">Binds 1 FAD per subunit.</text>
</comment>
<name>A0A844ZP73_9SPHN</name>
<dbReference type="InterPro" id="IPR044141">
    <property type="entry name" value="AhpF_NTD_C"/>
</dbReference>
<keyword evidence="4" id="KW-0285">Flavoprotein</keyword>
<dbReference type="CDD" id="cd02974">
    <property type="entry name" value="AhpF_NTD_N"/>
    <property type="match status" value="1"/>
</dbReference>
<comment type="subunit">
    <text evidence="2">Homodimer.</text>
</comment>
<dbReference type="InterPro" id="IPR023753">
    <property type="entry name" value="FAD/NAD-binding_dom"/>
</dbReference>
<dbReference type="InterPro" id="IPR012336">
    <property type="entry name" value="Thioredoxin-like_fold"/>
</dbReference>
<dbReference type="SUPFAM" id="SSF52833">
    <property type="entry name" value="Thioredoxin-like"/>
    <property type="match status" value="2"/>
</dbReference>
<dbReference type="GO" id="GO:0102039">
    <property type="term" value="F:NADH-dependent peroxiredoxin activity"/>
    <property type="evidence" value="ECO:0007669"/>
    <property type="project" value="InterPro"/>
</dbReference>
<keyword evidence="9 11" id="KW-0676">Redox-active center</keyword>
<dbReference type="InterPro" id="IPR050097">
    <property type="entry name" value="Ferredoxin-NADP_redctase_2"/>
</dbReference>
<reference evidence="14 15" key="1">
    <citation type="submission" date="2019-12" db="EMBL/GenBank/DDBJ databases">
        <title>Genomic-based taxomic classification of the family Erythrobacteraceae.</title>
        <authorList>
            <person name="Xu L."/>
        </authorList>
    </citation>
    <scope>NUCLEOTIDE SEQUENCE [LARGE SCALE GENOMIC DNA]</scope>
    <source>
        <strain evidence="14 15">JCM 16339</strain>
    </source>
</reference>
<sequence length="529" mass="56646">MLDANLTQQLQQYLGNLREPIELVASLGNDPKSADTRALLEQISALSDKVTASFDGDHERKPSFIIRRASDASKWVRFGGLPMGHEFTSLVLALLWAGGHPPKVEPEILEQIAALEGDYAFEMFFSLSCHNCPDVVQALTLLALFNPRITATLIEGGTFQDEVEERGVMAVPATFLNGEMFASGKMSVEELLAKLDGNASARAAARIAEKKPFEVLIVGGGPAGAAASVYTARKGFSTGIAAERFGGQVLDTMGIENFISVPYTEGPKLAAQLEAHVGEYDIDVMNLQTATRLIPAAQKGGYHEVVMDNGASLKARTVILSTGARWRNLGVPGEQEYRNKGVAYCPHCDGPLYKGKRVAVIGGGNSGVEAAIDLAGIVGHVTLVEFDSKLRADEVLQRKLRSMANVDIIVSAQTTQISGDGTKVDGLLYKDRDTGAEKRVDLEGVFVQIGLVPNTEWLKDSGIALSKHGEIEVDNHAATNLNGVFAAGDCTTVPYKQIIIAMGDGSKAALSAFDYLIRNEKVEDLAEAV</sequence>
<evidence type="ECO:0000256" key="10">
    <source>
        <dbReference type="PIRSR" id="PIRSR000238-1"/>
    </source>
</evidence>
<dbReference type="Proteomes" id="UP000435243">
    <property type="component" value="Unassembled WGS sequence"/>
</dbReference>
<evidence type="ECO:0000256" key="8">
    <source>
        <dbReference type="ARBA" id="ARBA00023157"/>
    </source>
</evidence>
<evidence type="ECO:0000259" key="13">
    <source>
        <dbReference type="Pfam" id="PF13192"/>
    </source>
</evidence>
<feature type="disulfide bond" description="Redox-active" evidence="11">
    <location>
        <begin position="345"/>
        <end position="348"/>
    </location>
</feature>
<feature type="binding site" evidence="10">
    <location>
        <begin position="214"/>
        <end position="229"/>
    </location>
    <ligand>
        <name>FAD</name>
        <dbReference type="ChEBI" id="CHEBI:57692"/>
    </ligand>
</feature>
<dbReference type="CDD" id="cd03026">
    <property type="entry name" value="AhpF_NTD_C"/>
    <property type="match status" value="1"/>
</dbReference>
<dbReference type="InterPro" id="IPR044142">
    <property type="entry name" value="AhpF_NTD_N"/>
</dbReference>
<evidence type="ECO:0000256" key="7">
    <source>
        <dbReference type="ARBA" id="ARBA00023027"/>
    </source>
</evidence>
<dbReference type="PRINTS" id="PR00368">
    <property type="entry name" value="FADPNR"/>
</dbReference>
<evidence type="ECO:0000256" key="1">
    <source>
        <dbReference type="ARBA" id="ARBA00009333"/>
    </source>
</evidence>
<keyword evidence="7 10" id="KW-0520">NAD</keyword>
<evidence type="ECO:0000256" key="4">
    <source>
        <dbReference type="ARBA" id="ARBA00022630"/>
    </source>
</evidence>
<feature type="domain" description="Thioredoxin-like fold" evidence="13">
    <location>
        <begin position="125"/>
        <end position="193"/>
    </location>
</feature>
<dbReference type="Gene3D" id="3.40.30.80">
    <property type="match status" value="1"/>
</dbReference>
<dbReference type="PIRSF" id="PIRSF000238">
    <property type="entry name" value="AhpF"/>
    <property type="match status" value="1"/>
</dbReference>
<dbReference type="FunFam" id="3.50.50.60:FF:000007">
    <property type="entry name" value="Alkyl hydroperoxide reductase, F subunit"/>
    <property type="match status" value="1"/>
</dbReference>
<comment type="similarity">
    <text evidence="1">Belongs to the class-II pyridine nucleotide-disulfide oxidoreductase family.</text>
</comment>
<dbReference type="PROSITE" id="PS51354">
    <property type="entry name" value="GLUTAREDOXIN_2"/>
    <property type="match status" value="1"/>
</dbReference>
<protein>
    <recommendedName>
        <fullName evidence="3">Thioredoxin reductase</fullName>
    </recommendedName>
</protein>
<dbReference type="GO" id="GO:0000302">
    <property type="term" value="P:response to reactive oxygen species"/>
    <property type="evidence" value="ECO:0007669"/>
    <property type="project" value="InterPro"/>
</dbReference>
<evidence type="ECO:0000256" key="11">
    <source>
        <dbReference type="PIRSR" id="PIRSR000238-2"/>
    </source>
</evidence>
<dbReference type="Pfam" id="PF07992">
    <property type="entry name" value="Pyr_redox_2"/>
    <property type="match status" value="1"/>
</dbReference>
<dbReference type="RefSeq" id="WP_160591962.1">
    <property type="nucleotide sequence ID" value="NZ_BAAAFP010000001.1"/>
</dbReference>
<dbReference type="AlphaFoldDB" id="A0A844ZP73"/>
<proteinExistence type="inferred from homology"/>
<dbReference type="Pfam" id="PF13192">
    <property type="entry name" value="Thioredoxin_3"/>
    <property type="match status" value="1"/>
</dbReference>
<dbReference type="EMBL" id="WTYY01000005">
    <property type="protein sequence ID" value="MXO89142.1"/>
    <property type="molecule type" value="Genomic_DNA"/>
</dbReference>
<feature type="binding site" evidence="10">
    <location>
        <begin position="479"/>
        <end position="489"/>
    </location>
    <ligand>
        <name>FAD</name>
        <dbReference type="ChEBI" id="CHEBI:57692"/>
    </ligand>
</feature>
<dbReference type="InterPro" id="IPR008255">
    <property type="entry name" value="Pyr_nucl-diS_OxRdtase_2_AS"/>
</dbReference>
<dbReference type="NCBIfam" id="TIGR03140">
    <property type="entry name" value="AhpF"/>
    <property type="match status" value="1"/>
</dbReference>
<gene>
    <name evidence="14" type="primary">ahpF</name>
    <name evidence="14" type="ORF">GRI32_10355</name>
</gene>
<evidence type="ECO:0000313" key="14">
    <source>
        <dbReference type="EMBL" id="MXO89142.1"/>
    </source>
</evidence>
<keyword evidence="8 11" id="KW-1015">Disulfide bond</keyword>
<keyword evidence="15" id="KW-1185">Reference proteome</keyword>
<feature type="domain" description="FAD/NAD(P)-binding" evidence="12">
    <location>
        <begin position="214"/>
        <end position="505"/>
    </location>
</feature>
<evidence type="ECO:0000256" key="2">
    <source>
        <dbReference type="ARBA" id="ARBA00011738"/>
    </source>
</evidence>
<dbReference type="OrthoDB" id="9806179at2"/>